<organism evidence="3 4">
    <name type="scientific">Coptotermes formosanus</name>
    <name type="common">Formosan subterranean termite</name>
    <dbReference type="NCBI Taxonomy" id="36987"/>
    <lineage>
        <taxon>Eukaryota</taxon>
        <taxon>Metazoa</taxon>
        <taxon>Ecdysozoa</taxon>
        <taxon>Arthropoda</taxon>
        <taxon>Hexapoda</taxon>
        <taxon>Insecta</taxon>
        <taxon>Pterygota</taxon>
        <taxon>Neoptera</taxon>
        <taxon>Polyneoptera</taxon>
        <taxon>Dictyoptera</taxon>
        <taxon>Blattodea</taxon>
        <taxon>Blattoidea</taxon>
        <taxon>Termitoidae</taxon>
        <taxon>Rhinotermitidae</taxon>
        <taxon>Coptotermes</taxon>
    </lineage>
</organism>
<dbReference type="PANTHER" id="PTHR46228">
    <property type="entry name" value="KELCH DOMAIN-CONTAINING PROTEIN"/>
    <property type="match status" value="1"/>
</dbReference>
<comment type="caution">
    <text evidence="3">The sequence shown here is derived from an EMBL/GenBank/DDBJ whole genome shotgun (WGS) entry which is preliminary data.</text>
</comment>
<dbReference type="Proteomes" id="UP000502823">
    <property type="component" value="Unassembled WGS sequence"/>
</dbReference>
<dbReference type="Pfam" id="PF24681">
    <property type="entry name" value="Kelch_KLHDC2_KLHL20_DRC7"/>
    <property type="match status" value="1"/>
</dbReference>
<accession>A0A6L2Q2T5</accession>
<dbReference type="AlphaFoldDB" id="A0A6L2Q2T5"/>
<dbReference type="OrthoDB" id="432528at2759"/>
<dbReference type="Gene3D" id="2.120.10.80">
    <property type="entry name" value="Kelch-type beta propeller"/>
    <property type="match status" value="1"/>
</dbReference>
<evidence type="ECO:0000256" key="2">
    <source>
        <dbReference type="ARBA" id="ARBA00022737"/>
    </source>
</evidence>
<name>A0A6L2Q2T5_COPFO</name>
<protein>
    <submittedName>
        <fullName evidence="3">Uncharacterized protein</fullName>
    </submittedName>
</protein>
<keyword evidence="2" id="KW-0677">Repeat</keyword>
<proteinExistence type="predicted"/>
<dbReference type="InterPro" id="IPR015915">
    <property type="entry name" value="Kelch-typ_b-propeller"/>
</dbReference>
<evidence type="ECO:0000256" key="1">
    <source>
        <dbReference type="ARBA" id="ARBA00022441"/>
    </source>
</evidence>
<feature type="non-terminal residue" evidence="3">
    <location>
        <position position="151"/>
    </location>
</feature>
<sequence length="151" mass="16617">YLGLNGQETVAGNSNQLYRLDLGTVTWEHLHPSGDQPAPCDKLVGWLYGGKLYFFGGFGPAPEFGASFQHLLDSTTEPSGWPRGWNNQLVAYNPVSNGWEWPRTHGPTPAPRAAHAADISGHKVFLFGGRSGNTRHNDLHCLDMDKMQWSG</sequence>
<dbReference type="PANTHER" id="PTHR46228:SF2">
    <property type="entry name" value="KELCH REPEAT PROTEIN (AFU_ORTHOLOGUE AFUA_4G14350)"/>
    <property type="match status" value="1"/>
</dbReference>
<dbReference type="EMBL" id="BLKM01000848">
    <property type="protein sequence ID" value="GFG39046.1"/>
    <property type="molecule type" value="Genomic_DNA"/>
</dbReference>
<feature type="non-terminal residue" evidence="3">
    <location>
        <position position="1"/>
    </location>
</feature>
<keyword evidence="4" id="KW-1185">Reference proteome</keyword>
<evidence type="ECO:0000313" key="3">
    <source>
        <dbReference type="EMBL" id="GFG39046.1"/>
    </source>
</evidence>
<gene>
    <name evidence="3" type="ORF">Cfor_01512</name>
</gene>
<evidence type="ECO:0000313" key="4">
    <source>
        <dbReference type="Proteomes" id="UP000502823"/>
    </source>
</evidence>
<reference evidence="4" key="1">
    <citation type="submission" date="2020-01" db="EMBL/GenBank/DDBJ databases">
        <title>Draft genome sequence of the Termite Coptotermes fromosanus.</title>
        <authorList>
            <person name="Itakura S."/>
            <person name="Yosikawa Y."/>
            <person name="Umezawa K."/>
        </authorList>
    </citation>
    <scope>NUCLEOTIDE SEQUENCE [LARGE SCALE GENOMIC DNA]</scope>
</reference>
<dbReference type="SUPFAM" id="SSF117281">
    <property type="entry name" value="Kelch motif"/>
    <property type="match status" value="1"/>
</dbReference>
<keyword evidence="1" id="KW-0880">Kelch repeat</keyword>
<dbReference type="InParanoid" id="A0A6L2Q2T5"/>